<feature type="region of interest" description="Disordered" evidence="1">
    <location>
        <begin position="166"/>
        <end position="190"/>
    </location>
</feature>
<accession>A0A0D2P7H8</accession>
<evidence type="ECO:0000256" key="1">
    <source>
        <dbReference type="SAM" id="MobiDB-lite"/>
    </source>
</evidence>
<feature type="region of interest" description="Disordered" evidence="1">
    <location>
        <begin position="27"/>
        <end position="52"/>
    </location>
</feature>
<evidence type="ECO:0000313" key="2">
    <source>
        <dbReference type="EMBL" id="KJA26919.1"/>
    </source>
</evidence>
<dbReference type="EMBL" id="KN817526">
    <property type="protein sequence ID" value="KJA26919.1"/>
    <property type="molecule type" value="Genomic_DNA"/>
</dbReference>
<organism evidence="2 3">
    <name type="scientific">Hypholoma sublateritium (strain FD-334 SS-4)</name>
    <dbReference type="NCBI Taxonomy" id="945553"/>
    <lineage>
        <taxon>Eukaryota</taxon>
        <taxon>Fungi</taxon>
        <taxon>Dikarya</taxon>
        <taxon>Basidiomycota</taxon>
        <taxon>Agaricomycotina</taxon>
        <taxon>Agaricomycetes</taxon>
        <taxon>Agaricomycetidae</taxon>
        <taxon>Agaricales</taxon>
        <taxon>Agaricineae</taxon>
        <taxon>Strophariaceae</taxon>
        <taxon>Hypholoma</taxon>
    </lineage>
</organism>
<dbReference type="OrthoDB" id="3271131at2759"/>
<reference evidence="3" key="1">
    <citation type="submission" date="2014-04" db="EMBL/GenBank/DDBJ databases">
        <title>Evolutionary Origins and Diversification of the Mycorrhizal Mutualists.</title>
        <authorList>
            <consortium name="DOE Joint Genome Institute"/>
            <consortium name="Mycorrhizal Genomics Consortium"/>
            <person name="Kohler A."/>
            <person name="Kuo A."/>
            <person name="Nagy L.G."/>
            <person name="Floudas D."/>
            <person name="Copeland A."/>
            <person name="Barry K.W."/>
            <person name="Cichocki N."/>
            <person name="Veneault-Fourrey C."/>
            <person name="LaButti K."/>
            <person name="Lindquist E.A."/>
            <person name="Lipzen A."/>
            <person name="Lundell T."/>
            <person name="Morin E."/>
            <person name="Murat C."/>
            <person name="Riley R."/>
            <person name="Ohm R."/>
            <person name="Sun H."/>
            <person name="Tunlid A."/>
            <person name="Henrissat B."/>
            <person name="Grigoriev I.V."/>
            <person name="Hibbett D.S."/>
            <person name="Martin F."/>
        </authorList>
    </citation>
    <scope>NUCLEOTIDE SEQUENCE [LARGE SCALE GENOMIC DNA]</scope>
    <source>
        <strain evidence="3">FD-334 SS-4</strain>
    </source>
</reference>
<evidence type="ECO:0000313" key="3">
    <source>
        <dbReference type="Proteomes" id="UP000054270"/>
    </source>
</evidence>
<gene>
    <name evidence="2" type="ORF">HYPSUDRAFT_63685</name>
</gene>
<sequence>MPTDVANSSRKQADDVWAFDFRTPLCHTNASDDSDDADEPTVSNEAKLRQDLDLSTREEHVVYKPNPFSIAKANAAYRSNVPSKKVPPPKLGRASLAKATNPGQKTLLEGFEIQKKRITLPAPRTMPIPVTLALMRPKDTETETLKSAKEHDTQRILISKANAPPLSSNCSGSVPNSRRGTSNHVHNDPRVSQNAHIFTKAEQNDDIGPIDTCLDAELRMLTAYFSPILVFSRHC</sequence>
<keyword evidence="3" id="KW-1185">Reference proteome</keyword>
<dbReference type="STRING" id="945553.A0A0D2P7H8"/>
<dbReference type="AlphaFoldDB" id="A0A0D2P7H8"/>
<protein>
    <submittedName>
        <fullName evidence="2">Uncharacterized protein</fullName>
    </submittedName>
</protein>
<name>A0A0D2P7H8_HYPSF</name>
<proteinExistence type="predicted"/>
<dbReference type="Proteomes" id="UP000054270">
    <property type="component" value="Unassembled WGS sequence"/>
</dbReference>